<evidence type="ECO:0000313" key="2">
    <source>
        <dbReference type="EMBL" id="ABF93897.1"/>
    </source>
</evidence>
<accession>Q10RZ8</accession>
<reference evidence="2" key="2">
    <citation type="submission" date="2006-06" db="EMBL/GenBank/DDBJ databases">
        <authorList>
            <person name="Buell R."/>
            <person name="Wing R.A."/>
            <person name="McCombie W.A."/>
            <person name="Ouyang S."/>
        </authorList>
    </citation>
    <scope>NUCLEOTIDE SEQUENCE</scope>
</reference>
<feature type="region of interest" description="Disordered" evidence="1">
    <location>
        <begin position="22"/>
        <end position="42"/>
    </location>
</feature>
<name>Q10RZ8_ORYSJ</name>
<feature type="region of interest" description="Disordered" evidence="1">
    <location>
        <begin position="61"/>
        <end position="85"/>
    </location>
</feature>
<sequence length="294" mass="33705">MLSSFIISSYCDIKTKPSLARNRANKATKIPGGDTGTHPHSTNTILEGRVRGGEWWWCEREGDGHSQSSPAAAAPRRRRRRSPVAAGVLRRPVRARLQGLLQPELPRRRGAPHSRRALLLALGPVRLRQVLQDLVVILGFLHLRLRPLPVPRGPLRLRLRRLRLPRHVILVRGLRRLRRRPCPAHRLPRALRDIRVPPGVRDPDAVQDLRHRRRRRDRLRDAPRHRLRADGGQRRRGKRRVLRHQLPAGVRHGAVRGRPLLGGLRPVRHPGRPARRGRVRGRAIRPGVPREVLH</sequence>
<proteinExistence type="predicted"/>
<feature type="compositionally biased region" description="Low complexity" evidence="1">
    <location>
        <begin position="284"/>
        <end position="294"/>
    </location>
</feature>
<feature type="region of interest" description="Disordered" evidence="1">
    <location>
        <begin position="256"/>
        <end position="294"/>
    </location>
</feature>
<feature type="region of interest" description="Disordered" evidence="1">
    <location>
        <begin position="213"/>
        <end position="244"/>
    </location>
</feature>
<dbReference type="AlphaFoldDB" id="Q10RZ8"/>
<feature type="compositionally biased region" description="Basic residues" evidence="1">
    <location>
        <begin position="266"/>
        <end position="283"/>
    </location>
</feature>
<feature type="compositionally biased region" description="Basic and acidic residues" evidence="1">
    <location>
        <begin position="218"/>
        <end position="233"/>
    </location>
</feature>
<dbReference type="EMBL" id="DP000009">
    <property type="protein sequence ID" value="ABF93898.1"/>
    <property type="molecule type" value="Genomic_DNA"/>
</dbReference>
<gene>
    <name evidence="2" type="ordered locus">LOC_Os03g04690</name>
</gene>
<reference evidence="2" key="1">
    <citation type="journal article" date="2005" name="Genome Res.">
        <title>Sequence, annotation, and analysis of synteny between rice chromosome 3 and diverged grass species.</title>
        <authorList>
            <consortium name="Rice Chromosome 3 Sequencing Consortium"/>
            <person name="Buell C.R."/>
            <person name="Yuan Q."/>
            <person name="Ouyang S."/>
            <person name="Liu J."/>
            <person name="Zhu W."/>
            <person name="Wang A."/>
            <person name="Maiti R."/>
            <person name="Haas B."/>
            <person name="Wortman J."/>
            <person name="Pertea M."/>
            <person name="Jones K.M."/>
            <person name="Kim M."/>
            <person name="Overton L."/>
            <person name="Tsitrin T."/>
            <person name="Fadrosh D."/>
            <person name="Bera J."/>
            <person name="Weaver B."/>
            <person name="Jin S."/>
            <person name="Johri S."/>
            <person name="Reardon M."/>
            <person name="Webb K."/>
            <person name="Hill J."/>
            <person name="Moffat K."/>
            <person name="Tallon L."/>
            <person name="Van Aken S."/>
            <person name="Lewis M."/>
            <person name="Utterback T."/>
            <person name="Feldblyum T."/>
            <person name="Zismann V."/>
            <person name="Iobst S."/>
            <person name="Hsiao J."/>
            <person name="de Vazeille A.R."/>
            <person name="Salzberg S.L."/>
            <person name="White O."/>
            <person name="Fraser C."/>
            <person name="Yu Y."/>
            <person name="Kim H."/>
            <person name="Rambo T."/>
            <person name="Currie J."/>
            <person name="Collura K."/>
            <person name="Kernodle-Thompson S."/>
            <person name="Wei F."/>
            <person name="Kudrna K."/>
            <person name="Ammiraju J.S."/>
            <person name="Luo M."/>
            <person name="Goicoechea J.L."/>
            <person name="Wing R.A."/>
            <person name="Henry D."/>
            <person name="Oates R."/>
            <person name="Palmer M."/>
            <person name="Pries G."/>
            <person name="Saski C."/>
            <person name="Simmons J."/>
            <person name="Soderlund C."/>
            <person name="Nelson W."/>
            <person name="de la Bastide M."/>
            <person name="Spiegel L."/>
            <person name="Nascimento L."/>
            <person name="Huang E."/>
            <person name="Preston R."/>
            <person name="Zutavern T."/>
            <person name="Palmer L."/>
            <person name="O'Shaughnessy A."/>
            <person name="Dike S."/>
            <person name="McCombie W.R."/>
            <person name="Minx P."/>
            <person name="Cordum H."/>
            <person name="Wilson R."/>
            <person name="Jin W."/>
            <person name="Lee H.R."/>
            <person name="Jiang J."/>
            <person name="Jackson S."/>
        </authorList>
    </citation>
    <scope>NUCLEOTIDE SEQUENCE [LARGE SCALE GENOMIC DNA]</scope>
</reference>
<organism evidence="2">
    <name type="scientific">Oryza sativa subsp. japonica</name>
    <name type="common">Rice</name>
    <dbReference type="NCBI Taxonomy" id="39947"/>
    <lineage>
        <taxon>Eukaryota</taxon>
        <taxon>Viridiplantae</taxon>
        <taxon>Streptophyta</taxon>
        <taxon>Embryophyta</taxon>
        <taxon>Tracheophyta</taxon>
        <taxon>Spermatophyta</taxon>
        <taxon>Magnoliopsida</taxon>
        <taxon>Liliopsida</taxon>
        <taxon>Poales</taxon>
        <taxon>Poaceae</taxon>
        <taxon>BOP clade</taxon>
        <taxon>Oryzoideae</taxon>
        <taxon>Oryzeae</taxon>
        <taxon>Oryzinae</taxon>
        <taxon>Oryza</taxon>
        <taxon>Oryza sativa</taxon>
    </lineage>
</organism>
<protein>
    <submittedName>
        <fullName evidence="2">Expressed protein</fullName>
    </submittedName>
</protein>
<dbReference type="EMBL" id="DP000009">
    <property type="protein sequence ID" value="ABF93897.1"/>
    <property type="molecule type" value="Genomic_DNA"/>
</dbReference>
<evidence type="ECO:0000256" key="1">
    <source>
        <dbReference type="SAM" id="MobiDB-lite"/>
    </source>
</evidence>
<feature type="compositionally biased region" description="Basic residues" evidence="1">
    <location>
        <begin position="234"/>
        <end position="243"/>
    </location>
</feature>